<dbReference type="Proteomes" id="UP000739411">
    <property type="component" value="Unassembled WGS sequence"/>
</dbReference>
<dbReference type="InterPro" id="IPR036145">
    <property type="entry name" value="MinC_C_sf"/>
</dbReference>
<dbReference type="GO" id="GO:0000902">
    <property type="term" value="P:cell morphogenesis"/>
    <property type="evidence" value="ECO:0007669"/>
    <property type="project" value="InterPro"/>
</dbReference>
<dbReference type="Gene3D" id="3.30.70.260">
    <property type="match status" value="1"/>
</dbReference>
<accession>A0A935MXQ3</accession>
<comment type="function">
    <text evidence="5 6">Cell division inhibitor that blocks the formation of polar Z ring septums. Rapidly oscillates between the poles of the cell to destabilize FtsZ filaments that have formed before they mature into polar Z rings. Prevents FtsZ polymerization.</text>
</comment>
<gene>
    <name evidence="6 9" type="primary">minC</name>
    <name evidence="9" type="ORF">IPJ38_22540</name>
</gene>
<comment type="similarity">
    <text evidence="1 6">Belongs to the MinC family.</text>
</comment>
<keyword evidence="2 6" id="KW-0132">Cell division</keyword>
<dbReference type="GO" id="GO:0000917">
    <property type="term" value="P:division septum assembly"/>
    <property type="evidence" value="ECO:0007669"/>
    <property type="project" value="UniProtKB-KW"/>
</dbReference>
<dbReference type="AlphaFoldDB" id="A0A935MXQ3"/>
<dbReference type="InterPro" id="IPR013033">
    <property type="entry name" value="MinC"/>
</dbReference>
<comment type="caution">
    <text evidence="9">The sequence shown here is derived from an EMBL/GenBank/DDBJ whole genome shotgun (WGS) entry which is preliminary data.</text>
</comment>
<evidence type="ECO:0000259" key="8">
    <source>
        <dbReference type="Pfam" id="PF05209"/>
    </source>
</evidence>
<feature type="domain" description="Septum formation inhibitor MinC N-terminal" evidence="8">
    <location>
        <begin position="7"/>
        <end position="77"/>
    </location>
</feature>
<proteinExistence type="inferred from homology"/>
<evidence type="ECO:0000256" key="6">
    <source>
        <dbReference type="HAMAP-Rule" id="MF_00267"/>
    </source>
</evidence>
<keyword evidence="3 6" id="KW-0717">Septation</keyword>
<feature type="domain" description="Septum formation inhibitor MinC C-terminal" evidence="7">
    <location>
        <begin position="143"/>
        <end position="237"/>
    </location>
</feature>
<evidence type="ECO:0000259" key="7">
    <source>
        <dbReference type="Pfam" id="PF03775"/>
    </source>
</evidence>
<dbReference type="HAMAP" id="MF_00267">
    <property type="entry name" value="MinC"/>
    <property type="match status" value="1"/>
</dbReference>
<dbReference type="InterPro" id="IPR016098">
    <property type="entry name" value="CAP/MinC_C"/>
</dbReference>
<dbReference type="GO" id="GO:0051302">
    <property type="term" value="P:regulation of cell division"/>
    <property type="evidence" value="ECO:0007669"/>
    <property type="project" value="InterPro"/>
</dbReference>
<name>A0A935MXQ3_9RHOO</name>
<sequence length="254" mass="26553">MAKDSLIQFKGTSLKIIQAHLRTTDPATLHTALAELTGNSPDFFDGELAVLDFSNTDNLPESVEWKKICDLLGQSGLSAVATRGLPDALAAAATAAGLPSIGADALSKPQRSKVAEPIAPAPTPVAEPEPAPVVAEPAPRTIILDKPLRSGQRYYAKGCDLIVTAMISAGAEVIADGNIHIYAPLRGRALAGASGDQQARIFTTSMEAELVSVAGIYRTFEAGVPADLARQPATICLVQEGSEHRLNVSPLALR</sequence>
<reference evidence="9 10" key="1">
    <citation type="submission" date="2020-10" db="EMBL/GenBank/DDBJ databases">
        <title>Connecting structure to function with the recovery of over 1000 high-quality activated sludge metagenome-assembled genomes encoding full-length rRNA genes using long-read sequencing.</title>
        <authorList>
            <person name="Singleton C.M."/>
            <person name="Petriglieri F."/>
            <person name="Kristensen J.M."/>
            <person name="Kirkegaard R.H."/>
            <person name="Michaelsen T.Y."/>
            <person name="Andersen M.H."/>
            <person name="Karst S.M."/>
            <person name="Dueholm M.S."/>
            <person name="Nielsen P.H."/>
            <person name="Albertsen M."/>
        </authorList>
    </citation>
    <scope>NUCLEOTIDE SEQUENCE [LARGE SCALE GENOMIC DNA]</scope>
    <source>
        <strain evidence="9">EsbW_18-Q3-R4-48_BATAC.463</strain>
    </source>
</reference>
<keyword evidence="4 6" id="KW-0131">Cell cycle</keyword>
<dbReference type="Pfam" id="PF05209">
    <property type="entry name" value="MinC_N"/>
    <property type="match status" value="1"/>
</dbReference>
<organism evidence="9 10">
    <name type="scientific">Candidatus Dechloromonas phosphorivorans</name>
    <dbReference type="NCBI Taxonomy" id="2899244"/>
    <lineage>
        <taxon>Bacteria</taxon>
        <taxon>Pseudomonadati</taxon>
        <taxon>Pseudomonadota</taxon>
        <taxon>Betaproteobacteria</taxon>
        <taxon>Rhodocyclales</taxon>
        <taxon>Azonexaceae</taxon>
        <taxon>Dechloromonas</taxon>
    </lineage>
</organism>
<dbReference type="InterPro" id="IPR007874">
    <property type="entry name" value="MinC_N"/>
</dbReference>
<dbReference type="PANTHER" id="PTHR34108">
    <property type="entry name" value="SEPTUM SITE-DETERMINING PROTEIN MINC"/>
    <property type="match status" value="1"/>
</dbReference>
<evidence type="ECO:0000313" key="9">
    <source>
        <dbReference type="EMBL" id="MBK7417452.1"/>
    </source>
</evidence>
<evidence type="ECO:0000256" key="2">
    <source>
        <dbReference type="ARBA" id="ARBA00022618"/>
    </source>
</evidence>
<dbReference type="NCBIfam" id="TIGR01222">
    <property type="entry name" value="minC"/>
    <property type="match status" value="1"/>
</dbReference>
<comment type="subunit">
    <text evidence="6">Interacts with MinD and FtsZ.</text>
</comment>
<dbReference type="PANTHER" id="PTHR34108:SF1">
    <property type="entry name" value="SEPTUM SITE-DETERMINING PROTEIN MINC"/>
    <property type="match status" value="1"/>
</dbReference>
<evidence type="ECO:0000256" key="4">
    <source>
        <dbReference type="ARBA" id="ARBA00023306"/>
    </source>
</evidence>
<dbReference type="InterPro" id="IPR005526">
    <property type="entry name" value="Septum_form_inhib_MinC_C"/>
</dbReference>
<evidence type="ECO:0000313" key="10">
    <source>
        <dbReference type="Proteomes" id="UP000739411"/>
    </source>
</evidence>
<dbReference type="EMBL" id="JADJMS010000052">
    <property type="protein sequence ID" value="MBK7417452.1"/>
    <property type="molecule type" value="Genomic_DNA"/>
</dbReference>
<evidence type="ECO:0000256" key="5">
    <source>
        <dbReference type="ARBA" id="ARBA00025606"/>
    </source>
</evidence>
<dbReference type="Gene3D" id="2.160.20.70">
    <property type="match status" value="1"/>
</dbReference>
<protein>
    <recommendedName>
        <fullName evidence="6">Probable septum site-determining protein MinC</fullName>
    </recommendedName>
</protein>
<dbReference type="GO" id="GO:1901891">
    <property type="term" value="P:regulation of cell septum assembly"/>
    <property type="evidence" value="ECO:0007669"/>
    <property type="project" value="InterPro"/>
</dbReference>
<dbReference type="SUPFAM" id="SSF63848">
    <property type="entry name" value="Cell-division inhibitor MinC, C-terminal domain"/>
    <property type="match status" value="1"/>
</dbReference>
<dbReference type="Pfam" id="PF03775">
    <property type="entry name" value="MinC_C"/>
    <property type="match status" value="1"/>
</dbReference>
<evidence type="ECO:0000256" key="3">
    <source>
        <dbReference type="ARBA" id="ARBA00023210"/>
    </source>
</evidence>
<evidence type="ECO:0000256" key="1">
    <source>
        <dbReference type="ARBA" id="ARBA00006291"/>
    </source>
</evidence>